<feature type="transmembrane region" description="Helical" evidence="1">
    <location>
        <begin position="163"/>
        <end position="184"/>
    </location>
</feature>
<protein>
    <recommendedName>
        <fullName evidence="4">ABC transporter permease</fullName>
    </recommendedName>
</protein>
<feature type="transmembrane region" description="Helical" evidence="1">
    <location>
        <begin position="114"/>
        <end position="143"/>
    </location>
</feature>
<keyword evidence="3" id="KW-1185">Reference proteome</keyword>
<feature type="transmembrane region" description="Helical" evidence="1">
    <location>
        <begin position="40"/>
        <end position="58"/>
    </location>
</feature>
<accession>A0ABX5VTR9</accession>
<evidence type="ECO:0000256" key="1">
    <source>
        <dbReference type="SAM" id="Phobius"/>
    </source>
</evidence>
<feature type="transmembrane region" description="Helical" evidence="1">
    <location>
        <begin position="70"/>
        <end position="93"/>
    </location>
</feature>
<sequence length="273" mass="27837">MSAGLTLPPAVGLPARRGTTLGRVVAAEWSKAWGLRSTRWVVAVMVLLPAALAWLGGNDPLVGPDGYGSVAYYVTSTLIVTQFPMLLLGVLLGSGEFSSRSAGPTFLAVPSRTLVLVAKALVTTAVAALTATLTLGLAAGATLLSDLGPGLSTALTPETTRMWVGSAAYLVAATVFCFGLGMLLRRSTTAVLVAFVVFVLGIAAVVVPDALQPVLAALPGHAATLVPATDGFLELLRDLGQLPVGAWTSVAVTGGWALIVLAVAAVRLRGRDV</sequence>
<evidence type="ECO:0000313" key="3">
    <source>
        <dbReference type="Proteomes" id="UP000313948"/>
    </source>
</evidence>
<name>A0ABX5VTR9_9MICO</name>
<keyword evidence="1" id="KW-1133">Transmembrane helix</keyword>
<keyword evidence="1" id="KW-0812">Transmembrane</keyword>
<dbReference type="Proteomes" id="UP000313948">
    <property type="component" value="Chromosome"/>
</dbReference>
<feature type="transmembrane region" description="Helical" evidence="1">
    <location>
        <begin position="191"/>
        <end position="211"/>
    </location>
</feature>
<organism evidence="2 3">
    <name type="scientific">Georgenia wutianyii</name>
    <dbReference type="NCBI Taxonomy" id="2585135"/>
    <lineage>
        <taxon>Bacteria</taxon>
        <taxon>Bacillati</taxon>
        <taxon>Actinomycetota</taxon>
        <taxon>Actinomycetes</taxon>
        <taxon>Micrococcales</taxon>
        <taxon>Bogoriellaceae</taxon>
        <taxon>Georgenia</taxon>
    </lineage>
</organism>
<reference evidence="2 3" key="1">
    <citation type="submission" date="2019-05" db="EMBL/GenBank/DDBJ databases">
        <title>Georgenia *** sp. nov., and Georgenia *** sp. nov., isolated from the intestinal contents of plateau pika (Ochotona curzoniae) in the Qinghai-Tibet plateau of China.</title>
        <authorList>
            <person name="Tian Z."/>
        </authorList>
    </citation>
    <scope>NUCLEOTIDE SEQUENCE [LARGE SCALE GENOMIC DNA]</scope>
    <source>
        <strain evidence="2 3">Z294</strain>
    </source>
</reference>
<dbReference type="EMBL" id="CP040899">
    <property type="protein sequence ID" value="QDB80450.1"/>
    <property type="molecule type" value="Genomic_DNA"/>
</dbReference>
<dbReference type="RefSeq" id="WP_139949123.1">
    <property type="nucleotide sequence ID" value="NZ_CP040899.1"/>
</dbReference>
<evidence type="ECO:0000313" key="2">
    <source>
        <dbReference type="EMBL" id="QDB80450.1"/>
    </source>
</evidence>
<proteinExistence type="predicted"/>
<feature type="transmembrane region" description="Helical" evidence="1">
    <location>
        <begin position="244"/>
        <end position="266"/>
    </location>
</feature>
<evidence type="ECO:0008006" key="4">
    <source>
        <dbReference type="Google" id="ProtNLM"/>
    </source>
</evidence>
<gene>
    <name evidence="2" type="ORF">FE251_14505</name>
</gene>
<keyword evidence="1" id="KW-0472">Membrane</keyword>